<dbReference type="InterPro" id="IPR001638">
    <property type="entry name" value="Solute-binding_3/MltF_N"/>
</dbReference>
<name>B4RDL9_PHEZH</name>
<protein>
    <submittedName>
        <fullName evidence="3">Cystine ABC transporter, periplasmic cystine-binding protein</fullName>
    </submittedName>
</protein>
<dbReference type="PANTHER" id="PTHR35936:SF17">
    <property type="entry name" value="ARGININE-BINDING EXTRACELLULAR PROTEIN ARTP"/>
    <property type="match status" value="1"/>
</dbReference>
<dbReference type="SMART" id="SM00062">
    <property type="entry name" value="PBPb"/>
    <property type="match status" value="1"/>
</dbReference>
<accession>B4RDL9</accession>
<organism evidence="3 4">
    <name type="scientific">Phenylobacterium zucineum (strain HLK1)</name>
    <dbReference type="NCBI Taxonomy" id="450851"/>
    <lineage>
        <taxon>Bacteria</taxon>
        <taxon>Pseudomonadati</taxon>
        <taxon>Pseudomonadota</taxon>
        <taxon>Alphaproteobacteria</taxon>
        <taxon>Caulobacterales</taxon>
        <taxon>Caulobacteraceae</taxon>
        <taxon>Phenylobacterium</taxon>
    </lineage>
</organism>
<keyword evidence="1" id="KW-0732">Signal</keyword>
<proteinExistence type="predicted"/>
<reference evidence="3 4" key="1">
    <citation type="journal article" date="2008" name="BMC Genomics">
        <title>Complete genome of Phenylobacterium zucineum - a novel facultative intracellular bacterium isolated from human erythroleukemia cell line K562.</title>
        <authorList>
            <person name="Luo Y."/>
            <person name="Xu X."/>
            <person name="Ding Z."/>
            <person name="Liu Z."/>
            <person name="Zhang B."/>
            <person name="Yan Z."/>
            <person name="Sun J."/>
            <person name="Hu S."/>
            <person name="Hu X."/>
        </authorList>
    </citation>
    <scope>NUCLEOTIDE SEQUENCE [LARGE SCALE GENOMIC DNA]</scope>
    <source>
        <strain evidence="3 4">HLK1</strain>
    </source>
</reference>
<dbReference type="Proteomes" id="UP000001868">
    <property type="component" value="Chromosome"/>
</dbReference>
<dbReference type="EMBL" id="CP000747">
    <property type="protein sequence ID" value="ACG78409.1"/>
    <property type="molecule type" value="Genomic_DNA"/>
</dbReference>
<sequence>MRHDPGGGWSRRSALAGLGAGLLVTGGCAERTDVRAAGGFIVGSSATGVPFSFLDVETNALTGAMIDIVEATAAEAGAPVALQVVPFSALIPSLTARKIDVIAAAMLRTPERERIVAFSDPVYAYGGGLVVAAGNPRDYGRLEDLRGLRVGAQVGSRFVDQLKAAGVSGVKTYDNLSDILRDVRLKRLDAAYGDEPILRYYLRVTRSKALRLVESYRPTALEDVCLILRKDDRALLDRINTAIAAIRGSTLPPILAKWGL</sequence>
<gene>
    <name evidence="3" type="ordered locus">PHZ_c1998</name>
</gene>
<evidence type="ECO:0000256" key="1">
    <source>
        <dbReference type="ARBA" id="ARBA00022729"/>
    </source>
</evidence>
<dbReference type="HOGENOM" id="CLU_019602_18_2_5"/>
<dbReference type="eggNOG" id="COG0834">
    <property type="taxonomic scope" value="Bacteria"/>
</dbReference>
<dbReference type="PANTHER" id="PTHR35936">
    <property type="entry name" value="MEMBRANE-BOUND LYTIC MUREIN TRANSGLYCOSYLASE F"/>
    <property type="match status" value="1"/>
</dbReference>
<evidence type="ECO:0000313" key="4">
    <source>
        <dbReference type="Proteomes" id="UP000001868"/>
    </source>
</evidence>
<dbReference type="SUPFAM" id="SSF53850">
    <property type="entry name" value="Periplasmic binding protein-like II"/>
    <property type="match status" value="1"/>
</dbReference>
<dbReference type="Gene3D" id="3.40.190.10">
    <property type="entry name" value="Periplasmic binding protein-like II"/>
    <property type="match status" value="2"/>
</dbReference>
<keyword evidence="4" id="KW-1185">Reference proteome</keyword>
<dbReference type="CDD" id="cd13530">
    <property type="entry name" value="PBP2_peptides_like"/>
    <property type="match status" value="1"/>
</dbReference>
<feature type="domain" description="Solute-binding protein family 3/N-terminal" evidence="2">
    <location>
        <begin position="39"/>
        <end position="260"/>
    </location>
</feature>
<dbReference type="STRING" id="450851.PHZ_c1998"/>
<evidence type="ECO:0000259" key="2">
    <source>
        <dbReference type="SMART" id="SM00062"/>
    </source>
</evidence>
<dbReference type="Pfam" id="PF00497">
    <property type="entry name" value="SBP_bac_3"/>
    <property type="match status" value="1"/>
</dbReference>
<dbReference type="PROSITE" id="PS51257">
    <property type="entry name" value="PROKAR_LIPOPROTEIN"/>
    <property type="match status" value="1"/>
</dbReference>
<dbReference type="AlphaFoldDB" id="B4RDL9"/>
<dbReference type="KEGG" id="pzu:PHZ_c1998"/>
<evidence type="ECO:0000313" key="3">
    <source>
        <dbReference type="EMBL" id="ACG78409.1"/>
    </source>
</evidence>